<dbReference type="InterPro" id="IPR006860">
    <property type="entry name" value="FecR"/>
</dbReference>
<keyword evidence="3" id="KW-1185">Reference proteome</keyword>
<gene>
    <name evidence="2" type="ORF">LEP1GSC050_3248</name>
</gene>
<organism evidence="2 3">
    <name type="scientific">Leptospira broomii serovar Hurstbridge str. 5399</name>
    <dbReference type="NCBI Taxonomy" id="1049789"/>
    <lineage>
        <taxon>Bacteria</taxon>
        <taxon>Pseudomonadati</taxon>
        <taxon>Spirochaetota</taxon>
        <taxon>Spirochaetia</taxon>
        <taxon>Leptospirales</taxon>
        <taxon>Leptospiraceae</taxon>
        <taxon>Leptospira</taxon>
    </lineage>
</organism>
<dbReference type="STRING" id="1049789.LEP1GSC050_3248"/>
<evidence type="ECO:0000313" key="3">
    <source>
        <dbReference type="Proteomes" id="UP000015454"/>
    </source>
</evidence>
<dbReference type="RefSeq" id="WP_010571395.1">
    <property type="nucleotide sequence ID" value="NZ_AHMO02000008.1"/>
</dbReference>
<dbReference type="PANTHER" id="PTHR38731">
    <property type="entry name" value="LIPL45-RELATED LIPOPROTEIN-RELATED"/>
    <property type="match status" value="1"/>
</dbReference>
<accession>T0FAH4</accession>
<reference evidence="2" key="1">
    <citation type="submission" date="2013-05" db="EMBL/GenBank/DDBJ databases">
        <authorList>
            <person name="Harkins D.M."/>
            <person name="Durkin A.S."/>
            <person name="Brinkac L.M."/>
            <person name="Haft D.H."/>
            <person name="Selengut J.D."/>
            <person name="Sanka R."/>
            <person name="DePew J."/>
            <person name="Purushe J."/>
            <person name="Hartskeerl R.A."/>
            <person name="Ahmed A."/>
            <person name="van der Linden H."/>
            <person name="Goris M.G.A."/>
            <person name="Vinetz J.M."/>
            <person name="Sutton G.G."/>
            <person name="Nierman W.C."/>
            <person name="Fouts D.E."/>
        </authorList>
    </citation>
    <scope>NUCLEOTIDE SEQUENCE [LARGE SCALE GENOMIC DNA]</scope>
    <source>
        <strain evidence="2">5399</strain>
    </source>
</reference>
<proteinExistence type="predicted"/>
<evidence type="ECO:0000313" key="2">
    <source>
        <dbReference type="EMBL" id="EQA44901.1"/>
    </source>
</evidence>
<dbReference type="Proteomes" id="UP000015454">
    <property type="component" value="Unassembled WGS sequence"/>
</dbReference>
<dbReference type="Pfam" id="PF04773">
    <property type="entry name" value="FecR"/>
    <property type="match status" value="1"/>
</dbReference>
<dbReference type="OrthoDB" id="369729at2"/>
<protein>
    <submittedName>
        <fullName evidence="2">Sigma factor regulatory protein, FecR/PupR family</fullName>
    </submittedName>
</protein>
<dbReference type="AlphaFoldDB" id="T0FAH4"/>
<feature type="domain" description="FecR protein" evidence="1">
    <location>
        <begin position="71"/>
        <end position="167"/>
    </location>
</feature>
<name>T0FAH4_9LEPT</name>
<sequence>MKLWNFRIHFFSIILFSFIILSSCSKIKSWIGGKHLKSGAVVVFHNGPVHAYRDTKQLPLQTGSVLQPQDEIITNSGSIDIQTGEGHIIRVRPFSKLRLDSFQIKESPGINLVLRAGGVLIRAGKLRNNENFRISAPTAIAAVRGTAFSFEIIEEELPKIKVYEGLVAMTLKLPMSKEITPEMIARKPLLQKFQQFLSENEVVISENEEATVKPKFEDLVHLVLTRIELNKGNNGILELDEQEYVKSYSKNSIEISPQEKAELDTLVSVDQEIIDQTLNSDTKKDSMSLKDSIRKDHEQKLNSAFSKIESEAASKNLESEMEIHNFYNVLETVHKTDKTQLNGAILTQIGDTLILHSPQGVFRLDRKDIDFVEYKNFQISTKKKVQNPK</sequence>
<dbReference type="PROSITE" id="PS51257">
    <property type="entry name" value="PROKAR_LIPOPROTEIN"/>
    <property type="match status" value="1"/>
</dbReference>
<dbReference type="PANTHER" id="PTHR38731:SF1">
    <property type="entry name" value="FECR PROTEIN DOMAIN-CONTAINING PROTEIN"/>
    <property type="match status" value="1"/>
</dbReference>
<evidence type="ECO:0000259" key="1">
    <source>
        <dbReference type="Pfam" id="PF04773"/>
    </source>
</evidence>
<dbReference type="EMBL" id="AHMO02000008">
    <property type="protein sequence ID" value="EQA44901.1"/>
    <property type="molecule type" value="Genomic_DNA"/>
</dbReference>
<comment type="caution">
    <text evidence="2">The sequence shown here is derived from an EMBL/GenBank/DDBJ whole genome shotgun (WGS) entry which is preliminary data.</text>
</comment>